<dbReference type="GO" id="GO:0016787">
    <property type="term" value="F:hydrolase activity"/>
    <property type="evidence" value="ECO:0007669"/>
    <property type="project" value="UniProtKB-KW"/>
</dbReference>
<protein>
    <submittedName>
        <fullName evidence="3">Alpha/beta hydrolase</fullName>
    </submittedName>
</protein>
<proteinExistence type="predicted"/>
<gene>
    <name evidence="3" type="ORF">STRCI_001357</name>
</gene>
<keyword evidence="4" id="KW-1185">Reference proteome</keyword>
<feature type="domain" description="AB hydrolase-1" evidence="2">
    <location>
        <begin position="24"/>
        <end position="253"/>
    </location>
</feature>
<dbReference type="InterPro" id="IPR000639">
    <property type="entry name" value="Epox_hydrolase-like"/>
</dbReference>
<dbReference type="Gene3D" id="3.40.50.1820">
    <property type="entry name" value="alpha/beta hydrolase"/>
    <property type="match status" value="1"/>
</dbReference>
<dbReference type="InterPro" id="IPR000073">
    <property type="entry name" value="AB_hydrolase_1"/>
</dbReference>
<accession>A0ABY7KBG1</accession>
<dbReference type="PRINTS" id="PR00412">
    <property type="entry name" value="EPOXHYDRLASE"/>
</dbReference>
<evidence type="ECO:0000313" key="4">
    <source>
        <dbReference type="Proteomes" id="UP001164439"/>
    </source>
</evidence>
<dbReference type="InterPro" id="IPR029058">
    <property type="entry name" value="AB_hydrolase_fold"/>
</dbReference>
<dbReference type="PANTHER" id="PTHR43798:SF31">
    <property type="entry name" value="AB HYDROLASE SUPERFAMILY PROTEIN YCLE"/>
    <property type="match status" value="1"/>
</dbReference>
<evidence type="ECO:0000259" key="2">
    <source>
        <dbReference type="Pfam" id="PF12697"/>
    </source>
</evidence>
<sequence>MATVRVSGVEVGYARVGDGPGPPLVLVHGAGVDGRMWQPQAEALAAEFTVVAWDEPGAGMSSDVPSGFGLDDYARALAAVIEDLGLGPAHVAGLSWGGTVVLELYRRRPDLVRTLIMIDTYAGWKGSLPPEEVAVRVMGAERMLAAPRERFDPTLPGLFAGDGPPEEFVALLDAMQREVRPRTLGAQLALMAEADLTDVLPRITVPTLLLWGEADVRSPLGVARDFAAAVPHAELVVLPGVGHMSNLEDPEGVTGALRAFCRAHASA</sequence>
<keyword evidence="1 3" id="KW-0378">Hydrolase</keyword>
<dbReference type="RefSeq" id="WP_269657944.1">
    <property type="nucleotide sequence ID" value="NZ_CP114413.1"/>
</dbReference>
<dbReference type="SUPFAM" id="SSF53474">
    <property type="entry name" value="alpha/beta-Hydrolases"/>
    <property type="match status" value="1"/>
</dbReference>
<evidence type="ECO:0000313" key="3">
    <source>
        <dbReference type="EMBL" id="WAZ20256.1"/>
    </source>
</evidence>
<name>A0ABY7KBG1_9ACTN</name>
<reference evidence="3" key="1">
    <citation type="submission" date="2022-12" db="EMBL/GenBank/DDBJ databases">
        <authorList>
            <person name="Ruckert C."/>
            <person name="Busche T."/>
            <person name="Kalinowski J."/>
            <person name="Wittmann C."/>
        </authorList>
    </citation>
    <scope>NUCLEOTIDE SEQUENCE</scope>
    <source>
        <strain evidence="3">DSM 40467</strain>
    </source>
</reference>
<dbReference type="EMBL" id="CP114413">
    <property type="protein sequence ID" value="WAZ20256.1"/>
    <property type="molecule type" value="Genomic_DNA"/>
</dbReference>
<evidence type="ECO:0000256" key="1">
    <source>
        <dbReference type="ARBA" id="ARBA00022801"/>
    </source>
</evidence>
<dbReference type="PANTHER" id="PTHR43798">
    <property type="entry name" value="MONOACYLGLYCEROL LIPASE"/>
    <property type="match status" value="1"/>
</dbReference>
<dbReference type="Pfam" id="PF12697">
    <property type="entry name" value="Abhydrolase_6"/>
    <property type="match status" value="1"/>
</dbReference>
<dbReference type="InterPro" id="IPR050266">
    <property type="entry name" value="AB_hydrolase_sf"/>
</dbReference>
<dbReference type="Proteomes" id="UP001164439">
    <property type="component" value="Chromosome"/>
</dbReference>
<dbReference type="PRINTS" id="PR00111">
    <property type="entry name" value="ABHYDROLASE"/>
</dbReference>
<organism evidence="3 4">
    <name type="scientific">Streptomyces cinnabarinus</name>
    <dbReference type="NCBI Taxonomy" id="67287"/>
    <lineage>
        <taxon>Bacteria</taxon>
        <taxon>Bacillati</taxon>
        <taxon>Actinomycetota</taxon>
        <taxon>Actinomycetes</taxon>
        <taxon>Kitasatosporales</taxon>
        <taxon>Streptomycetaceae</taxon>
        <taxon>Streptomyces</taxon>
    </lineage>
</organism>